<evidence type="ECO:0000313" key="7">
    <source>
        <dbReference type="EMBL" id="HEC68529.1"/>
    </source>
</evidence>
<proteinExistence type="predicted"/>
<dbReference type="Proteomes" id="UP000885738">
    <property type="component" value="Unassembled WGS sequence"/>
</dbReference>
<keyword evidence="2" id="KW-0349">Heme</keyword>
<gene>
    <name evidence="7" type="ORF">ENI35_06980</name>
</gene>
<comment type="caution">
    <text evidence="7">The sequence shown here is derived from an EMBL/GenBank/DDBJ whole genome shotgun (WGS) entry which is preliminary data.</text>
</comment>
<sequence>MRKWGLILVLIVGLVGLYGIAQAKVSGVCSNCHTMHYSQDGGVLSEWGQSGPYESLLVNNCIGCHTGENDGTNTTPYVYSTSSLTYGTDTLAGGNFYWLVNGSGTYDKDTLGHNVTEIPGVSQDSNFTQTPGHVDGTTCSSCHGSGNMVLTKCVFCHNPKHHGDDSGPVVGDDEEVKYRFLSLDYYHPSSFQEGSYNFYGVAGIEDGDWEYTVSSTDHNEYCGAASSEDYSGASHSISRYCAACHWGFYGDNTGHWKRHPSDYALPNSGEYANYTTYSPLAPIARLESTLTAMTGPSSTVTPGEDQVSCLSCHRPHGSPYPDMLRWDYENECKAGTSDPDCGCFVCHTKKGGS</sequence>
<dbReference type="Gene3D" id="1.10.3820.10">
    <property type="entry name" value="Di-heme elbow motif domain"/>
    <property type="match status" value="1"/>
</dbReference>
<dbReference type="InterPro" id="IPR036280">
    <property type="entry name" value="Multihaem_cyt_sf"/>
</dbReference>
<evidence type="ECO:0000256" key="5">
    <source>
        <dbReference type="ARBA" id="ARBA00023004"/>
    </source>
</evidence>
<keyword evidence="3" id="KW-0479">Metal-binding</keyword>
<reference evidence="7" key="1">
    <citation type="journal article" date="2020" name="mSystems">
        <title>Genome- and Community-Level Interaction Insights into Carbon Utilization and Element Cycling Functions of Hydrothermarchaeota in Hydrothermal Sediment.</title>
        <authorList>
            <person name="Zhou Z."/>
            <person name="Liu Y."/>
            <person name="Xu W."/>
            <person name="Pan J."/>
            <person name="Luo Z.H."/>
            <person name="Li M."/>
        </authorList>
    </citation>
    <scope>NUCLEOTIDE SEQUENCE [LARGE SCALE GENOMIC DNA]</scope>
    <source>
        <strain evidence="7">HyVt-389</strain>
    </source>
</reference>
<keyword evidence="4" id="KW-0249">Electron transport</keyword>
<evidence type="ECO:0000256" key="2">
    <source>
        <dbReference type="ARBA" id="ARBA00022617"/>
    </source>
</evidence>
<accession>A0A7C1ZP61</accession>
<dbReference type="Pfam" id="PF09699">
    <property type="entry name" value="Paired_CXXCH_1"/>
    <property type="match status" value="1"/>
</dbReference>
<dbReference type="SUPFAM" id="SSF48695">
    <property type="entry name" value="Multiheme cytochromes"/>
    <property type="match status" value="2"/>
</dbReference>
<feature type="domain" description="Doubled CXXCH motif" evidence="6">
    <location>
        <begin position="308"/>
        <end position="350"/>
    </location>
</feature>
<evidence type="ECO:0000259" key="6">
    <source>
        <dbReference type="Pfam" id="PF09699"/>
    </source>
</evidence>
<dbReference type="InterPro" id="IPR010177">
    <property type="entry name" value="Paired_CXXCH_1"/>
</dbReference>
<keyword evidence="5" id="KW-0408">Iron</keyword>
<keyword evidence="1" id="KW-0813">Transport</keyword>
<dbReference type="AlphaFoldDB" id="A0A7C1ZP61"/>
<name>A0A7C1ZP61_DESA2</name>
<dbReference type="EMBL" id="DRIH01000254">
    <property type="protein sequence ID" value="HEC68529.1"/>
    <property type="molecule type" value="Genomic_DNA"/>
</dbReference>
<evidence type="ECO:0000256" key="1">
    <source>
        <dbReference type="ARBA" id="ARBA00022448"/>
    </source>
</evidence>
<dbReference type="InterPro" id="IPR038266">
    <property type="entry name" value="NapC/NirT_cytc_sf"/>
</dbReference>
<evidence type="ECO:0000256" key="3">
    <source>
        <dbReference type="ARBA" id="ARBA00022723"/>
    </source>
</evidence>
<protein>
    <recommendedName>
        <fullName evidence="6">Doubled CXXCH motif domain-containing protein</fullName>
    </recommendedName>
</protein>
<dbReference type="GO" id="GO:0046872">
    <property type="term" value="F:metal ion binding"/>
    <property type="evidence" value="ECO:0007669"/>
    <property type="project" value="UniProtKB-KW"/>
</dbReference>
<organism evidence="7">
    <name type="scientific">Desulfofervidus auxilii</name>
    <dbReference type="NCBI Taxonomy" id="1621989"/>
    <lineage>
        <taxon>Bacteria</taxon>
        <taxon>Pseudomonadati</taxon>
        <taxon>Thermodesulfobacteriota</taxon>
        <taxon>Candidatus Desulfofervidia</taxon>
        <taxon>Candidatus Desulfofervidales</taxon>
        <taxon>Candidatus Desulfofervidaceae</taxon>
        <taxon>Candidatus Desulfofervidus</taxon>
    </lineage>
</organism>
<evidence type="ECO:0000256" key="4">
    <source>
        <dbReference type="ARBA" id="ARBA00022982"/>
    </source>
</evidence>